<evidence type="ECO:0000256" key="1">
    <source>
        <dbReference type="ARBA" id="ARBA00001974"/>
    </source>
</evidence>
<dbReference type="RefSeq" id="WP_074239514.1">
    <property type="nucleotide sequence ID" value="NZ_FSRA01000001.1"/>
</dbReference>
<dbReference type="InterPro" id="IPR046373">
    <property type="entry name" value="Acyl-CoA_Oxase/DH_mid-dom_sf"/>
</dbReference>
<name>A0A1N6FWI4_9BACT</name>
<dbReference type="PIRSF" id="PIRSF016578">
    <property type="entry name" value="HsaA"/>
    <property type="match status" value="1"/>
</dbReference>
<dbReference type="Gene3D" id="1.10.540.10">
    <property type="entry name" value="Acyl-CoA dehydrogenase/oxidase, N-terminal domain"/>
    <property type="match status" value="1"/>
</dbReference>
<dbReference type="Pfam" id="PF00441">
    <property type="entry name" value="Acyl-CoA_dh_1"/>
    <property type="match status" value="1"/>
</dbReference>
<dbReference type="Gene3D" id="2.40.110.10">
    <property type="entry name" value="Butyryl-CoA Dehydrogenase, subunit A, domain 2"/>
    <property type="match status" value="1"/>
</dbReference>
<feature type="domain" description="Acyl-CoA dehydrogenase/oxidase N-terminal" evidence="11">
    <location>
        <begin position="6"/>
        <end position="118"/>
    </location>
</feature>
<dbReference type="FunFam" id="1.20.140.10:FF:000004">
    <property type="entry name" value="Acyl-CoA dehydrogenase FadE25"/>
    <property type="match status" value="1"/>
</dbReference>
<gene>
    <name evidence="12" type="ORF">SAMN04488055_2452</name>
</gene>
<dbReference type="OrthoDB" id="1489150at2"/>
<dbReference type="FunFam" id="1.10.540.10:FF:000002">
    <property type="entry name" value="Acyl-CoA dehydrogenase FadE19"/>
    <property type="match status" value="1"/>
</dbReference>
<evidence type="ECO:0000256" key="8">
    <source>
        <dbReference type="RuleBase" id="RU362125"/>
    </source>
</evidence>
<evidence type="ECO:0000259" key="10">
    <source>
        <dbReference type="Pfam" id="PF02770"/>
    </source>
</evidence>
<organism evidence="12 13">
    <name type="scientific">Chitinophaga niabensis</name>
    <dbReference type="NCBI Taxonomy" id="536979"/>
    <lineage>
        <taxon>Bacteria</taxon>
        <taxon>Pseudomonadati</taxon>
        <taxon>Bacteroidota</taxon>
        <taxon>Chitinophagia</taxon>
        <taxon>Chitinophagales</taxon>
        <taxon>Chitinophagaceae</taxon>
        <taxon>Chitinophaga</taxon>
    </lineage>
</organism>
<evidence type="ECO:0000256" key="6">
    <source>
        <dbReference type="ARBA" id="ARBA00066362"/>
    </source>
</evidence>
<evidence type="ECO:0000259" key="11">
    <source>
        <dbReference type="Pfam" id="PF02771"/>
    </source>
</evidence>
<dbReference type="AlphaFoldDB" id="A0A1N6FWI4"/>
<dbReference type="PANTHER" id="PTHR43884">
    <property type="entry name" value="ACYL-COA DEHYDROGENASE"/>
    <property type="match status" value="1"/>
</dbReference>
<dbReference type="InterPro" id="IPR006089">
    <property type="entry name" value="Acyl-CoA_DH_CS"/>
</dbReference>
<dbReference type="InterPro" id="IPR036250">
    <property type="entry name" value="AcylCo_DH-like_C"/>
</dbReference>
<evidence type="ECO:0000313" key="12">
    <source>
        <dbReference type="EMBL" id="SIN99659.1"/>
    </source>
</evidence>
<keyword evidence="4 8" id="KW-0274">FAD</keyword>
<protein>
    <recommendedName>
        <fullName evidence="7">Cyclohex-1-ene-1-carbonyl-CoA dehydrogenase</fullName>
        <ecNumber evidence="6">1.3.8.10</ecNumber>
    </recommendedName>
</protein>
<dbReference type="Pfam" id="PF02771">
    <property type="entry name" value="Acyl-CoA_dh_N"/>
    <property type="match status" value="1"/>
</dbReference>
<keyword evidence="5 8" id="KW-0560">Oxidoreductase</keyword>
<dbReference type="InterPro" id="IPR009100">
    <property type="entry name" value="AcylCoA_DH/oxidase_NM_dom_sf"/>
</dbReference>
<proteinExistence type="inferred from homology"/>
<dbReference type="STRING" id="536979.SAMN04488055_2452"/>
<evidence type="ECO:0000313" key="13">
    <source>
        <dbReference type="Proteomes" id="UP000185003"/>
    </source>
</evidence>
<evidence type="ECO:0000256" key="3">
    <source>
        <dbReference type="ARBA" id="ARBA00022630"/>
    </source>
</evidence>
<dbReference type="InterPro" id="IPR006091">
    <property type="entry name" value="Acyl-CoA_Oxase/DH_mid-dom"/>
</dbReference>
<evidence type="ECO:0000256" key="5">
    <source>
        <dbReference type="ARBA" id="ARBA00023002"/>
    </source>
</evidence>
<feature type="domain" description="Acyl-CoA oxidase/dehydrogenase middle" evidence="10">
    <location>
        <begin position="122"/>
        <end position="217"/>
    </location>
</feature>
<dbReference type="SUPFAM" id="SSF47203">
    <property type="entry name" value="Acyl-CoA dehydrogenase C-terminal domain-like"/>
    <property type="match status" value="1"/>
</dbReference>
<comment type="similarity">
    <text evidence="2 8">Belongs to the acyl-CoA dehydrogenase family.</text>
</comment>
<dbReference type="InterPro" id="IPR009075">
    <property type="entry name" value="AcylCo_DH/oxidase_C"/>
</dbReference>
<dbReference type="PROSITE" id="PS00073">
    <property type="entry name" value="ACYL_COA_DH_2"/>
    <property type="match status" value="1"/>
</dbReference>
<evidence type="ECO:0000256" key="7">
    <source>
        <dbReference type="ARBA" id="ARBA00072305"/>
    </source>
</evidence>
<accession>A0A1N6FWI4</accession>
<dbReference type="GO" id="GO:0003995">
    <property type="term" value="F:acyl-CoA dehydrogenase activity"/>
    <property type="evidence" value="ECO:0007669"/>
    <property type="project" value="InterPro"/>
</dbReference>
<dbReference type="Pfam" id="PF02770">
    <property type="entry name" value="Acyl-CoA_dh_M"/>
    <property type="match status" value="1"/>
</dbReference>
<dbReference type="FunFam" id="2.40.110.10:FF:000001">
    <property type="entry name" value="Acyl-CoA dehydrogenase, mitochondrial"/>
    <property type="match status" value="1"/>
</dbReference>
<dbReference type="InterPro" id="IPR013786">
    <property type="entry name" value="AcylCoA_DH/ox_N"/>
</dbReference>
<dbReference type="Proteomes" id="UP000185003">
    <property type="component" value="Unassembled WGS sequence"/>
</dbReference>
<dbReference type="PANTHER" id="PTHR43884:SF12">
    <property type="entry name" value="ISOVALERYL-COA DEHYDROGENASE, MITOCHONDRIAL-RELATED"/>
    <property type="match status" value="1"/>
</dbReference>
<evidence type="ECO:0000259" key="9">
    <source>
        <dbReference type="Pfam" id="PF00441"/>
    </source>
</evidence>
<dbReference type="GO" id="GO:0050660">
    <property type="term" value="F:flavin adenine dinucleotide binding"/>
    <property type="evidence" value="ECO:0007669"/>
    <property type="project" value="InterPro"/>
</dbReference>
<dbReference type="InterPro" id="IPR037069">
    <property type="entry name" value="AcylCoA_DH/ox_N_sf"/>
</dbReference>
<keyword evidence="3 8" id="KW-0285">Flavoprotein</keyword>
<feature type="domain" description="Acyl-CoA dehydrogenase/oxidase C-terminal" evidence="9">
    <location>
        <begin position="231"/>
        <end position="378"/>
    </location>
</feature>
<reference evidence="12 13" key="1">
    <citation type="submission" date="2016-11" db="EMBL/GenBank/DDBJ databases">
        <authorList>
            <person name="Jaros S."/>
            <person name="Januszkiewicz K."/>
            <person name="Wedrychowicz H."/>
        </authorList>
    </citation>
    <scope>NUCLEOTIDE SEQUENCE [LARGE SCALE GENOMIC DNA]</scope>
    <source>
        <strain evidence="12 13">DSM 24787</strain>
    </source>
</reference>
<evidence type="ECO:0000256" key="4">
    <source>
        <dbReference type="ARBA" id="ARBA00022827"/>
    </source>
</evidence>
<comment type="cofactor">
    <cofactor evidence="1 8">
        <name>FAD</name>
        <dbReference type="ChEBI" id="CHEBI:57692"/>
    </cofactor>
</comment>
<dbReference type="EMBL" id="FSRA01000001">
    <property type="protein sequence ID" value="SIN99659.1"/>
    <property type="molecule type" value="Genomic_DNA"/>
</dbReference>
<dbReference type="SUPFAM" id="SSF56645">
    <property type="entry name" value="Acyl-CoA dehydrogenase NM domain-like"/>
    <property type="match status" value="1"/>
</dbReference>
<dbReference type="CDD" id="cd01158">
    <property type="entry name" value="SCAD_SBCAD"/>
    <property type="match status" value="1"/>
</dbReference>
<evidence type="ECO:0000256" key="2">
    <source>
        <dbReference type="ARBA" id="ARBA00009347"/>
    </source>
</evidence>
<dbReference type="Gene3D" id="1.20.140.10">
    <property type="entry name" value="Butyryl-CoA Dehydrogenase, subunit A, domain 3"/>
    <property type="match status" value="1"/>
</dbReference>
<keyword evidence="13" id="KW-1185">Reference proteome</keyword>
<dbReference type="EC" id="1.3.8.10" evidence="6"/>
<sequence length="379" mass="41497">MHFQLTEEHLMIQKAARDFAVNELLPGVIERDELQKFPAEQVKKMGELGFLGMMVDPKYGGAGLDTIAYVLAMEEISKIDASASVVMSVNNSLVCWGLETYGTEEQKQKYLVPLASGEMIGAFLLSEPEAGSDATSQRTMGEDKGDHYLVNGTKNWITNGNSASVYLVMVQTHPELGSKGINALIIEKNSPGVTIGAKENKLGIRGSDTHSIMFQDVKVPKENRIGDDGFGFKFAMKTLGGGRIGIASQALGIASGAYELALKYSKTRKAFGKEISQHQAIQFKLADMATRVEAARLLCLRAAWEKDNKMDYTLSGSMAKVFASETAMWVATEAVQVHGGYGYVKEYHVERLMRDAKITQIYEGTSEVQRIVISRSILG</sequence>